<proteinExistence type="predicted"/>
<comment type="caution">
    <text evidence="1">The sequence shown here is derived from an EMBL/GenBank/DDBJ whole genome shotgun (WGS) entry which is preliminary data.</text>
</comment>
<sequence>MIDQLQSNPRSDITSLDVVARGQELAQWQANITSNHYKGYSGRGHSQIVGPVASATRDPLTYDVRACLDVSKFQLLEKSGKPVPIPSGAPRRVAYTYGVTQDAKTLKWYVTTEKATGTC</sequence>
<reference evidence="1 2" key="1">
    <citation type="submission" date="2018-11" db="EMBL/GenBank/DDBJ databases">
        <title>Draft genome of Simplicispira Flexivirga sp. BO-16.</title>
        <authorList>
            <person name="Im W.T."/>
        </authorList>
    </citation>
    <scope>NUCLEOTIDE SEQUENCE [LARGE SCALE GENOMIC DNA]</scope>
    <source>
        <strain evidence="1 2">BO-16</strain>
    </source>
</reference>
<protein>
    <submittedName>
        <fullName evidence="1">Uncharacterized protein</fullName>
    </submittedName>
</protein>
<dbReference type="EMBL" id="RJJQ01000002">
    <property type="protein sequence ID" value="RNI24774.1"/>
    <property type="molecule type" value="Genomic_DNA"/>
</dbReference>
<evidence type="ECO:0000313" key="1">
    <source>
        <dbReference type="EMBL" id="RNI24774.1"/>
    </source>
</evidence>
<evidence type="ECO:0000313" key="2">
    <source>
        <dbReference type="Proteomes" id="UP000271678"/>
    </source>
</evidence>
<keyword evidence="2" id="KW-1185">Reference proteome</keyword>
<gene>
    <name evidence="1" type="ORF">EFY87_03530</name>
</gene>
<name>A0A3M9MH07_9MICO</name>
<dbReference type="Proteomes" id="UP000271678">
    <property type="component" value="Unassembled WGS sequence"/>
</dbReference>
<accession>A0A3M9MH07</accession>
<organism evidence="1 2">
    <name type="scientific">Flexivirga caeni</name>
    <dbReference type="NCBI Taxonomy" id="2294115"/>
    <lineage>
        <taxon>Bacteria</taxon>
        <taxon>Bacillati</taxon>
        <taxon>Actinomycetota</taxon>
        <taxon>Actinomycetes</taxon>
        <taxon>Micrococcales</taxon>
        <taxon>Dermacoccaceae</taxon>
        <taxon>Flexivirga</taxon>
    </lineage>
</organism>
<dbReference type="AlphaFoldDB" id="A0A3M9MH07"/>